<dbReference type="AlphaFoldDB" id="A0AAI8VCV6"/>
<organism evidence="1 2">
    <name type="scientific">Anthostomella pinea</name>
    <dbReference type="NCBI Taxonomy" id="933095"/>
    <lineage>
        <taxon>Eukaryota</taxon>
        <taxon>Fungi</taxon>
        <taxon>Dikarya</taxon>
        <taxon>Ascomycota</taxon>
        <taxon>Pezizomycotina</taxon>
        <taxon>Sordariomycetes</taxon>
        <taxon>Xylariomycetidae</taxon>
        <taxon>Xylariales</taxon>
        <taxon>Xylariaceae</taxon>
        <taxon>Anthostomella</taxon>
    </lineage>
</organism>
<gene>
    <name evidence="1" type="ORF">KHLLAP_LOCUS3011</name>
</gene>
<proteinExistence type="predicted"/>
<comment type="caution">
    <text evidence="1">The sequence shown here is derived from an EMBL/GenBank/DDBJ whole genome shotgun (WGS) entry which is preliminary data.</text>
</comment>
<dbReference type="Proteomes" id="UP001295740">
    <property type="component" value="Unassembled WGS sequence"/>
</dbReference>
<accession>A0AAI8VCV6</accession>
<protein>
    <submittedName>
        <fullName evidence="1">Uu.00g099370.m01.CDS01</fullName>
    </submittedName>
</protein>
<evidence type="ECO:0000313" key="1">
    <source>
        <dbReference type="EMBL" id="CAJ2502543.1"/>
    </source>
</evidence>
<name>A0AAI8VCV6_9PEZI</name>
<sequence length="68" mass="7310">MADSTTPPSSSSTASSSLWSLMPRRGMVYYGVGAVKRQQTEAAIRKQLVAGGVRLLRADVEKAMIQVI</sequence>
<evidence type="ECO:0000313" key="2">
    <source>
        <dbReference type="Proteomes" id="UP001295740"/>
    </source>
</evidence>
<reference evidence="1" key="1">
    <citation type="submission" date="2023-10" db="EMBL/GenBank/DDBJ databases">
        <authorList>
            <person name="Hackl T."/>
        </authorList>
    </citation>
    <scope>NUCLEOTIDE SEQUENCE</scope>
</reference>
<dbReference type="EMBL" id="CAUWAG010000004">
    <property type="protein sequence ID" value="CAJ2502543.1"/>
    <property type="molecule type" value="Genomic_DNA"/>
</dbReference>
<keyword evidence="2" id="KW-1185">Reference proteome</keyword>